<feature type="compositionally biased region" description="Acidic residues" evidence="1">
    <location>
        <begin position="333"/>
        <end position="349"/>
    </location>
</feature>
<feature type="compositionally biased region" description="Polar residues" evidence="1">
    <location>
        <begin position="228"/>
        <end position="239"/>
    </location>
</feature>
<gene>
    <name evidence="3 4" type="primary">LOC102206749</name>
</gene>
<keyword evidence="2" id="KW-1185">Reference proteome</keyword>
<accession>A0A9Y3VE64</accession>
<evidence type="ECO:0000313" key="3">
    <source>
        <dbReference type="RefSeq" id="XP_005730686.1"/>
    </source>
</evidence>
<name>A0A9Y3VE64_9CICH</name>
<evidence type="ECO:0000313" key="4">
    <source>
        <dbReference type="RefSeq" id="XP_005730688.1"/>
    </source>
</evidence>
<sequence>MVMDNPTANKSHIPCPSWMAQNGWSAASSQNPLVSLLPTSYEHMQASHQSCTNNLNTVSSRNNPHADMYKTSHIGTIPSSSSLFATDIPNLSQGISFNQQSSNLSSIMVSANQGKNVTIPALRQSNQGLQLCGPQDLSVLSSHNAFKTFQNPISSQGLSSGIQGLPPRLPSCRQHQAAFDGENVESAHGAGNTQSYTSSTSQEQREWLPSSHCRAGAVNDPVPKEAVQNKNINRSTTASSEKRRSDVLQQRAELLKQLAEMDKLLKALPSDNSSDGQSSDDEPPQCEQTAANSKSCNSANGSSPSYYDEENDACDTPESPAESLKKEVVSDMSGEDDDQDYSPGSDEEFKEGSSDESSHSDPESPVSEEPHQEEQNSKSENSSGKDKGVTPVKRKPMISQAEASQTPVLPAVKRPNSKARFYDKKNYCLFCSKPVLKLSRHFESIHSDKPEVAAAFQYPKHSKERQNIWKKLTNEGNFAHNKNVLKTGEGTLVVRQRPKVLGQARDFLPCLHCHGLFVKRNLFKHMRTCPAKSKIEKDSGIGKKRIASMCVLATVDCEDRGISDVARSILNEMIYDDVTRAVMDDRILLQFGEYMYNHYGRDAKKHPYIRQNLRQIARLVVEAQKTTPMKKLEDFFHPSNFQRVVSAVNVLAGYDSETKIYAAPSVAIKLGHSLQKTCSIVKDNAVKSGDTKQAEAAKNFLSVYQKKWTKLVSSAALRSLREIKSKRAKQIPLVQDMKRLHFHLEKVHTTAEKNLRDSLSTENFVALARVMLSRIILFNKRKPREVATIQLTEFMSRTKSDPPDDLDPSVTELEKTMCRFFTRVDVRGDCGRKVPVLLKPSFVSALELLVDSREACGITSKNPFVFARPNALSNYRGTDCLQGFIKECGAQNSEGLTSKNVRKHFAKMLQLMNLDENEANLIFGPNNKIQILRQCNDSTLDDIEMDSEADSWDHSEGRPASLNQQKHGGKSANKSIRGSKCTPKHVWGDAEVHAVEKHMMRFIQEHKVPQKDDCVKCLEAEAKALRNRTWKGLKNYVRNRITTLKRQNDSSQDSPTSCKRPREAEPQQTRQPSSGRQADSQDHDEGSTTDNGEAPFNHQKAHGEARSSSKTTRPKSVKSGGQANNGSLHKTKHTWEEAEVHAVERHMMSFIQGHKVPQKDDCIKCLDAEPRALRNRTWKGVKDYVRNRITTLQRQSDCFQDSPKSRKRPRKSAGQQSTPHYQQL</sequence>
<feature type="region of interest" description="Disordered" evidence="1">
    <location>
        <begin position="268"/>
        <end position="411"/>
    </location>
</feature>
<feature type="compositionally biased region" description="Polar residues" evidence="1">
    <location>
        <begin position="286"/>
        <end position="305"/>
    </location>
</feature>
<feature type="region of interest" description="Disordered" evidence="1">
    <location>
        <begin position="1041"/>
        <end position="1132"/>
    </location>
</feature>
<feature type="compositionally biased region" description="Polar residues" evidence="1">
    <location>
        <begin position="1213"/>
        <end position="1224"/>
    </location>
</feature>
<dbReference type="AlphaFoldDB" id="A0A9Y3VE64"/>
<feature type="compositionally biased region" description="Low complexity" evidence="1">
    <location>
        <begin position="193"/>
        <end position="202"/>
    </location>
</feature>
<evidence type="ECO:0000313" key="2">
    <source>
        <dbReference type="Proteomes" id="UP000695023"/>
    </source>
</evidence>
<dbReference type="GeneID" id="102206749"/>
<dbReference type="PANTHER" id="PTHR33480:SF5">
    <property type="entry name" value="SI:DKEY-51D8.9"/>
    <property type="match status" value="1"/>
</dbReference>
<proteinExistence type="predicted"/>
<feature type="region of interest" description="Disordered" evidence="1">
    <location>
        <begin position="1192"/>
        <end position="1224"/>
    </location>
</feature>
<feature type="compositionally biased region" description="Polar residues" evidence="1">
    <location>
        <begin position="1041"/>
        <end position="1057"/>
    </location>
</feature>
<reference evidence="3 4" key="1">
    <citation type="submission" date="2025-04" db="UniProtKB">
        <authorList>
            <consortium name="RefSeq"/>
        </authorList>
    </citation>
    <scope>IDENTIFICATION</scope>
</reference>
<evidence type="ECO:0000256" key="1">
    <source>
        <dbReference type="SAM" id="MobiDB-lite"/>
    </source>
</evidence>
<feature type="compositionally biased region" description="Polar residues" evidence="1">
    <location>
        <begin position="1066"/>
        <end position="1078"/>
    </location>
</feature>
<feature type="region of interest" description="Disordered" evidence="1">
    <location>
        <begin position="947"/>
        <end position="983"/>
    </location>
</feature>
<feature type="compositionally biased region" description="Polar residues" evidence="1">
    <location>
        <begin position="961"/>
        <end position="976"/>
    </location>
</feature>
<organism evidence="2 3">
    <name type="scientific">Pundamilia nyererei</name>
    <dbReference type="NCBI Taxonomy" id="303518"/>
    <lineage>
        <taxon>Eukaryota</taxon>
        <taxon>Metazoa</taxon>
        <taxon>Chordata</taxon>
        <taxon>Craniata</taxon>
        <taxon>Vertebrata</taxon>
        <taxon>Euteleostomi</taxon>
        <taxon>Actinopterygii</taxon>
        <taxon>Neopterygii</taxon>
        <taxon>Teleostei</taxon>
        <taxon>Neoteleostei</taxon>
        <taxon>Acanthomorphata</taxon>
        <taxon>Ovalentaria</taxon>
        <taxon>Cichlomorphae</taxon>
        <taxon>Cichliformes</taxon>
        <taxon>Cichlidae</taxon>
        <taxon>African cichlids</taxon>
        <taxon>Pseudocrenilabrinae</taxon>
        <taxon>Haplochromini</taxon>
        <taxon>Pundamilia</taxon>
    </lineage>
</organism>
<dbReference type="RefSeq" id="XP_005730686.1">
    <property type="nucleotide sequence ID" value="XM_005730629.1"/>
</dbReference>
<dbReference type="RefSeq" id="XP_005730688.1">
    <property type="nucleotide sequence ID" value="XM_005730631.1"/>
</dbReference>
<feature type="region of interest" description="Disordered" evidence="1">
    <location>
        <begin position="185"/>
        <end position="247"/>
    </location>
</feature>
<dbReference type="PANTHER" id="PTHR33480">
    <property type="entry name" value="SET DOMAIN-CONTAINING PROTEIN-RELATED"/>
    <property type="match status" value="1"/>
</dbReference>
<dbReference type="Proteomes" id="UP000695023">
    <property type="component" value="Unplaced"/>
</dbReference>
<feature type="compositionally biased region" description="Polar residues" evidence="1">
    <location>
        <begin position="1119"/>
        <end position="1128"/>
    </location>
</feature>
<protein>
    <submittedName>
        <fullName evidence="3 4">Uncharacterized protein LOC102206749 isoform X1</fullName>
    </submittedName>
</protein>
<feature type="compositionally biased region" description="Basic and acidic residues" evidence="1">
    <location>
        <begin position="350"/>
        <end position="388"/>
    </location>
</feature>